<organism evidence="4 5">
    <name type="scientific">Variovorax ginsengisoli</name>
    <dbReference type="NCBI Taxonomy" id="363844"/>
    <lineage>
        <taxon>Bacteria</taxon>
        <taxon>Pseudomonadati</taxon>
        <taxon>Pseudomonadota</taxon>
        <taxon>Betaproteobacteria</taxon>
        <taxon>Burkholderiales</taxon>
        <taxon>Comamonadaceae</taxon>
        <taxon>Variovorax</taxon>
    </lineage>
</organism>
<dbReference type="Pfam" id="PF12833">
    <property type="entry name" value="HTH_18"/>
    <property type="match status" value="1"/>
</dbReference>
<dbReference type="Proteomes" id="UP001226867">
    <property type="component" value="Unassembled WGS sequence"/>
</dbReference>
<keyword evidence="2" id="KW-0804">Transcription</keyword>
<dbReference type="SMART" id="SM00342">
    <property type="entry name" value="HTH_ARAC"/>
    <property type="match status" value="1"/>
</dbReference>
<evidence type="ECO:0000313" key="5">
    <source>
        <dbReference type="Proteomes" id="UP001226867"/>
    </source>
</evidence>
<comment type="caution">
    <text evidence="4">The sequence shown here is derived from an EMBL/GenBank/DDBJ whole genome shotgun (WGS) entry which is preliminary data.</text>
</comment>
<dbReference type="InterPro" id="IPR029062">
    <property type="entry name" value="Class_I_gatase-like"/>
</dbReference>
<evidence type="ECO:0000313" key="4">
    <source>
        <dbReference type="EMBL" id="MDP9902552.1"/>
    </source>
</evidence>
<name>A0ABT9SGL1_9BURK</name>
<keyword evidence="5" id="KW-1185">Reference proteome</keyword>
<accession>A0ABT9SGL1</accession>
<keyword evidence="1" id="KW-0805">Transcription regulation</keyword>
<dbReference type="InterPro" id="IPR009057">
    <property type="entry name" value="Homeodomain-like_sf"/>
</dbReference>
<gene>
    <name evidence="4" type="ORF">J2W36_004829</name>
</gene>
<dbReference type="Gene3D" id="3.40.50.880">
    <property type="match status" value="1"/>
</dbReference>
<dbReference type="PANTHER" id="PTHR43130">
    <property type="entry name" value="ARAC-FAMILY TRANSCRIPTIONAL REGULATOR"/>
    <property type="match status" value="1"/>
</dbReference>
<sequence>MPFLQPSPACGAPEDRRGPRAVACLLYPAMMSLDAVGPLQVFASANAERTGHGLPPAYTLHLLADTAGAVPTSAGFSLRADAARDSVDPATLDTVLVPGGDGVDVQRDNAALLSWLRAAAPQVRRLGSVCSGALILAAAGLLDGRRATTHWSRLDTLRQAHPAVQVEADCLHTYDAAHALDGHVFTSAGVTAGIDLALALVEADLGRPIALAVARRLVMFMRRPGGQAQFSPLLAPETLHAPRLAQLLEWIPTQLGGDLSLPALAAQACMPTRTLSRVFLRELGMTPARYVERVRVEAASTLLAQAQASISTVARLCGFTHPENLRRSFHKHRAVSPQAYAERFGEGARAD</sequence>
<dbReference type="InterPro" id="IPR002818">
    <property type="entry name" value="DJ-1/PfpI"/>
</dbReference>
<evidence type="ECO:0000256" key="2">
    <source>
        <dbReference type="ARBA" id="ARBA00023163"/>
    </source>
</evidence>
<dbReference type="CDD" id="cd03137">
    <property type="entry name" value="GATase1_AraC_1"/>
    <property type="match status" value="1"/>
</dbReference>
<feature type="domain" description="HTH araC/xylS-type" evidence="3">
    <location>
        <begin position="245"/>
        <end position="343"/>
    </location>
</feature>
<dbReference type="SUPFAM" id="SSF52317">
    <property type="entry name" value="Class I glutamine amidotransferase-like"/>
    <property type="match status" value="1"/>
</dbReference>
<dbReference type="RefSeq" id="WP_307692285.1">
    <property type="nucleotide sequence ID" value="NZ_JAUSRO010000019.1"/>
</dbReference>
<dbReference type="Pfam" id="PF01965">
    <property type="entry name" value="DJ-1_PfpI"/>
    <property type="match status" value="1"/>
</dbReference>
<proteinExistence type="predicted"/>
<reference evidence="4 5" key="1">
    <citation type="submission" date="2023-07" db="EMBL/GenBank/DDBJ databases">
        <title>Sorghum-associated microbial communities from plants grown in Nebraska, USA.</title>
        <authorList>
            <person name="Schachtman D."/>
        </authorList>
    </citation>
    <scope>NUCLEOTIDE SEQUENCE [LARGE SCALE GENOMIC DNA]</scope>
    <source>
        <strain evidence="4 5">DS1607</strain>
    </source>
</reference>
<dbReference type="PANTHER" id="PTHR43130:SF3">
    <property type="entry name" value="HTH-TYPE TRANSCRIPTIONAL REGULATOR RV1931C"/>
    <property type="match status" value="1"/>
</dbReference>
<dbReference type="Gene3D" id="1.10.10.60">
    <property type="entry name" value="Homeodomain-like"/>
    <property type="match status" value="1"/>
</dbReference>
<dbReference type="InterPro" id="IPR018060">
    <property type="entry name" value="HTH_AraC"/>
</dbReference>
<dbReference type="EMBL" id="JAUSRO010000019">
    <property type="protein sequence ID" value="MDP9902552.1"/>
    <property type="molecule type" value="Genomic_DNA"/>
</dbReference>
<evidence type="ECO:0000256" key="1">
    <source>
        <dbReference type="ARBA" id="ARBA00023015"/>
    </source>
</evidence>
<dbReference type="SUPFAM" id="SSF46689">
    <property type="entry name" value="Homeodomain-like"/>
    <property type="match status" value="2"/>
</dbReference>
<dbReference type="InterPro" id="IPR052158">
    <property type="entry name" value="INH-QAR"/>
</dbReference>
<evidence type="ECO:0000259" key="3">
    <source>
        <dbReference type="PROSITE" id="PS01124"/>
    </source>
</evidence>
<protein>
    <submittedName>
        <fullName evidence="4">Transcriptional regulator GlxA family with amidase domain</fullName>
    </submittedName>
</protein>
<dbReference type="PROSITE" id="PS01124">
    <property type="entry name" value="HTH_ARAC_FAMILY_2"/>
    <property type="match status" value="1"/>
</dbReference>